<dbReference type="Proteomes" id="UP001501138">
    <property type="component" value="Unassembled WGS sequence"/>
</dbReference>
<comment type="caution">
    <text evidence="3">The sequence shown here is derived from an EMBL/GenBank/DDBJ whole genome shotgun (WGS) entry which is preliminary data.</text>
</comment>
<dbReference type="InterPro" id="IPR029044">
    <property type="entry name" value="Nucleotide-diphossugar_trans"/>
</dbReference>
<feature type="domain" description="TarS/TarP linker" evidence="2">
    <location>
        <begin position="241"/>
        <end position="341"/>
    </location>
</feature>
<dbReference type="SUPFAM" id="SSF53448">
    <property type="entry name" value="Nucleotide-diphospho-sugar transferases"/>
    <property type="match status" value="2"/>
</dbReference>
<accession>A0ABN2IRJ2</accession>
<proteinExistence type="predicted"/>
<evidence type="ECO:0000313" key="3">
    <source>
        <dbReference type="EMBL" id="GAA1710332.1"/>
    </source>
</evidence>
<dbReference type="PANTHER" id="PTHR22916">
    <property type="entry name" value="GLYCOSYLTRANSFERASE"/>
    <property type="match status" value="1"/>
</dbReference>
<reference evidence="3 4" key="1">
    <citation type="journal article" date="2019" name="Int. J. Syst. Evol. Microbiol.">
        <title>The Global Catalogue of Microorganisms (GCM) 10K type strain sequencing project: providing services to taxonomists for standard genome sequencing and annotation.</title>
        <authorList>
            <consortium name="The Broad Institute Genomics Platform"/>
            <consortium name="The Broad Institute Genome Sequencing Center for Infectious Disease"/>
            <person name="Wu L."/>
            <person name="Ma J."/>
        </authorList>
    </citation>
    <scope>NUCLEOTIDE SEQUENCE [LARGE SCALE GENOMIC DNA]</scope>
    <source>
        <strain evidence="3 4">JCM 15589</strain>
    </source>
</reference>
<organism evidence="3 4">
    <name type="scientific">Isoptericola hypogeus</name>
    <dbReference type="NCBI Taxonomy" id="300179"/>
    <lineage>
        <taxon>Bacteria</taxon>
        <taxon>Bacillati</taxon>
        <taxon>Actinomycetota</taxon>
        <taxon>Actinomycetes</taxon>
        <taxon>Micrococcales</taxon>
        <taxon>Promicromonosporaceae</taxon>
        <taxon>Isoptericola</taxon>
    </lineage>
</organism>
<dbReference type="Pfam" id="PF00535">
    <property type="entry name" value="Glycos_transf_2"/>
    <property type="match status" value="2"/>
</dbReference>
<keyword evidence="4" id="KW-1185">Reference proteome</keyword>
<evidence type="ECO:0000259" key="1">
    <source>
        <dbReference type="Pfam" id="PF00535"/>
    </source>
</evidence>
<sequence length="1159" mass="128049">MTEPQGASADAPARPSAAAGLKVSVVVPAYQPGDGIRRVVDSLAAQTMPQDEFEVVIVDDGSPDDTWDRLQRIRDERPNVRIERIENSGWPSRPRNVGLGLARGEYVLFMDHDDEIFPDGLRASYEYATAHHADVLSPKELKTSDPHWGLGNFTANIPNALPRRGINALLPMMPHKLYRRDFLLEHGIRFPEGRRMYWEDVYFNVACFKHAEVVSILSDTPVYLWHATDQNNSATYGPWEDEFWDKLGALFDFIDRTLDTDDVAEARRTQLLHQYRLRVISRIDGWLRSGTHPDRVDHVVDRALAIVEKYVPEEWDADLPAQVRPQAWLLRRRRVDLLRELQQIDASVTGTSTVDAIWWEKGALRIRATARWTGADGRPVRFKVARGGRLHRVLPASLDILPRPLRDVTDDVRRASSHLTLRDDDSKTTWNLRSRSELRLERLGRPESDQEPPDGSVVSVAVSTVTQFSPASAAQGEPVADAVWVVHAKNRLLGELSHVPVRSTAAARPAVVGGRAVVASRSEDDALTIDVGQARHALLDHLRPDWSRGTVTASGPAPWRHHAVHVPVHDLYVDAPARLEGVAAVAPHSAAERVPAVGRLARPLGGALPERGVATLDAAPSGSWLTATFRAPGARWQLRPRLAGGPRTTSGWDVPAARPADVTVVIPAYNVSRYVEESVRSVFAQTLTAERIEIVVVDDGSTDDTLEVLGGLATQHPRMQVITQENSGSASRPRNVALDHATGTYVFCLDADDLLTPHALERLVGAAESTGSDVVLGRMRGLGGRGAPTITFRRTVLDADLVEDHLFHAMTPHKLFRRTHLEQHGLRFPEDISIGEDVLFVAAAELTARRIAILADDDYYVWRLRDDADQHLSRSGAGFEIIFEKASRLVDLIEEHVEAGPRRDALMRRAIRYVYHGLLRNLYFEEDTAVRAEQTDRIRDRFTHLWNDGLRSHLAAHLQLPLWLLFAGGRDDDLMAVVRHSRGDVRRLRYVAKRGEVVVALPRALASRIPLEWRRATEAPTPASTLVDVRKGPSGLTLRVEVAGTVAGNAVVTPPETIVAELEPHAADGPRIPLAAELVERPVRGPATFSIALDPAAVPGRGAWNLAVTPVWGTTRGASDVVGRQIGEELAVHDLAVDLGPATRVSRDPGGVLVVRRSR</sequence>
<dbReference type="PANTHER" id="PTHR22916:SF3">
    <property type="entry name" value="UDP-GLCNAC:BETAGAL BETA-1,3-N-ACETYLGLUCOSAMINYLTRANSFERASE-LIKE PROTEIN 1"/>
    <property type="match status" value="1"/>
</dbReference>
<dbReference type="InterPro" id="IPR054028">
    <property type="entry name" value="TarS/TarP_linker"/>
</dbReference>
<dbReference type="Pfam" id="PF22181">
    <property type="entry name" value="TarS_linker"/>
    <property type="match status" value="2"/>
</dbReference>
<feature type="domain" description="Glycosyltransferase 2-like" evidence="1">
    <location>
        <begin position="663"/>
        <end position="821"/>
    </location>
</feature>
<feature type="domain" description="Glycosyltransferase 2-like" evidence="1">
    <location>
        <begin position="24"/>
        <end position="138"/>
    </location>
</feature>
<feature type="domain" description="TarS/TarP linker" evidence="2">
    <location>
        <begin position="883"/>
        <end position="972"/>
    </location>
</feature>
<evidence type="ECO:0000259" key="2">
    <source>
        <dbReference type="Pfam" id="PF22181"/>
    </source>
</evidence>
<protein>
    <submittedName>
        <fullName evidence="3">Uncharacterized protein</fullName>
    </submittedName>
</protein>
<dbReference type="InterPro" id="IPR001173">
    <property type="entry name" value="Glyco_trans_2-like"/>
</dbReference>
<dbReference type="Gene3D" id="3.90.550.10">
    <property type="entry name" value="Spore Coat Polysaccharide Biosynthesis Protein SpsA, Chain A"/>
    <property type="match status" value="2"/>
</dbReference>
<dbReference type="CDD" id="cd00761">
    <property type="entry name" value="Glyco_tranf_GTA_type"/>
    <property type="match status" value="2"/>
</dbReference>
<evidence type="ECO:0000313" key="4">
    <source>
        <dbReference type="Proteomes" id="UP001501138"/>
    </source>
</evidence>
<gene>
    <name evidence="3" type="ORF">GCM10009809_03340</name>
</gene>
<dbReference type="RefSeq" id="WP_344244999.1">
    <property type="nucleotide sequence ID" value="NZ_BAAAPM010000002.1"/>
</dbReference>
<dbReference type="EMBL" id="BAAAPM010000002">
    <property type="protein sequence ID" value="GAA1710332.1"/>
    <property type="molecule type" value="Genomic_DNA"/>
</dbReference>
<name>A0ABN2IRJ2_9MICO</name>